<keyword evidence="2" id="KW-0808">Transferase</keyword>
<proteinExistence type="predicted"/>
<protein>
    <submittedName>
        <fullName evidence="2">Reverse transcriptase domain-containing protein</fullName>
    </submittedName>
</protein>
<dbReference type="CDD" id="cd00303">
    <property type="entry name" value="retropepsin_like"/>
    <property type="match status" value="1"/>
</dbReference>
<feature type="compositionally biased region" description="Acidic residues" evidence="1">
    <location>
        <begin position="431"/>
        <end position="458"/>
    </location>
</feature>
<feature type="compositionally biased region" description="Basic and acidic residues" evidence="1">
    <location>
        <begin position="61"/>
        <end position="83"/>
    </location>
</feature>
<dbReference type="GO" id="GO:0003964">
    <property type="term" value="F:RNA-directed DNA polymerase activity"/>
    <property type="evidence" value="ECO:0007669"/>
    <property type="project" value="UniProtKB-KW"/>
</dbReference>
<keyword evidence="2" id="KW-0695">RNA-directed DNA polymerase</keyword>
<dbReference type="EMBL" id="BKCJ010356284">
    <property type="protein sequence ID" value="GFA01706.1"/>
    <property type="molecule type" value="Genomic_DNA"/>
</dbReference>
<organism evidence="2">
    <name type="scientific">Tanacetum cinerariifolium</name>
    <name type="common">Dalmatian daisy</name>
    <name type="synonym">Chrysanthemum cinerariifolium</name>
    <dbReference type="NCBI Taxonomy" id="118510"/>
    <lineage>
        <taxon>Eukaryota</taxon>
        <taxon>Viridiplantae</taxon>
        <taxon>Streptophyta</taxon>
        <taxon>Embryophyta</taxon>
        <taxon>Tracheophyta</taxon>
        <taxon>Spermatophyta</taxon>
        <taxon>Magnoliopsida</taxon>
        <taxon>eudicotyledons</taxon>
        <taxon>Gunneridae</taxon>
        <taxon>Pentapetalae</taxon>
        <taxon>asterids</taxon>
        <taxon>campanulids</taxon>
        <taxon>Asterales</taxon>
        <taxon>Asteraceae</taxon>
        <taxon>Asteroideae</taxon>
        <taxon>Anthemideae</taxon>
        <taxon>Anthemidinae</taxon>
        <taxon>Tanacetum</taxon>
    </lineage>
</organism>
<feature type="compositionally biased region" description="Basic and acidic residues" evidence="1">
    <location>
        <begin position="126"/>
        <end position="137"/>
    </location>
</feature>
<dbReference type="PANTHER" id="PTHR33067">
    <property type="entry name" value="RNA-DIRECTED DNA POLYMERASE-RELATED"/>
    <property type="match status" value="1"/>
</dbReference>
<feature type="non-terminal residue" evidence="2">
    <location>
        <position position="825"/>
    </location>
</feature>
<gene>
    <name evidence="2" type="ORF">Tci_573678</name>
</gene>
<dbReference type="Gene3D" id="2.40.70.10">
    <property type="entry name" value="Acid Proteases"/>
    <property type="match status" value="1"/>
</dbReference>
<dbReference type="InterPro" id="IPR021109">
    <property type="entry name" value="Peptidase_aspartic_dom_sf"/>
</dbReference>
<comment type="caution">
    <text evidence="2">The sequence shown here is derived from an EMBL/GenBank/DDBJ whole genome shotgun (WGS) entry which is preliminary data.</text>
</comment>
<feature type="region of interest" description="Disordered" evidence="1">
    <location>
        <begin position="429"/>
        <end position="486"/>
    </location>
</feature>
<feature type="compositionally biased region" description="Basic and acidic residues" evidence="1">
    <location>
        <begin position="99"/>
        <end position="109"/>
    </location>
</feature>
<reference evidence="2" key="1">
    <citation type="journal article" date="2019" name="Sci. Rep.">
        <title>Draft genome of Tanacetum cinerariifolium, the natural source of mosquito coil.</title>
        <authorList>
            <person name="Yamashiro T."/>
            <person name="Shiraishi A."/>
            <person name="Satake H."/>
            <person name="Nakayama K."/>
        </authorList>
    </citation>
    <scope>NUCLEOTIDE SEQUENCE</scope>
</reference>
<keyword evidence="2" id="KW-0548">Nucleotidyltransferase</keyword>
<evidence type="ECO:0000256" key="1">
    <source>
        <dbReference type="SAM" id="MobiDB-lite"/>
    </source>
</evidence>
<dbReference type="PANTHER" id="PTHR33067:SF9">
    <property type="entry name" value="RNA-DIRECTED DNA POLYMERASE"/>
    <property type="match status" value="1"/>
</dbReference>
<sequence length="825" mass="93849">MSLDNAQSAVTYTSISSNSDGPSWGIPLMNASEFPEMGPYEEVAQQGQVHPLSPDYVPKPMELDEHVPVHVLEPEHPEYHTPSDDDIQVEYDDEDPEEDLKKDPSKEHELEDDDEDQHEPEDEDTKEPSEDFDETKPFEEDETALIDAFAVGSSLFLLPPTSLAHDQAPLGHRTTMIRMRDDILEEDMPLQRRFVLTALPPGCDVAESFVAAAKVPRAFILKKLPKKLGDPRKFLILCGYSELKCKALADLGASINLMPLAVWKKLGLPELISNHMTLELANRAICTPTRIARDVFVLVGKLTFPADFIIVDYESDPRAPLILGRPFLRTARALIDVHEEEMILRDADERLTLNMRHDTSSYLNQPQKESINMINIFDDSYEDYLKDLFTTNHLSGNPTFSSHTDLTSPEVINLSVHVLEPEHLEYHASLDDDIQVEDDDEDPEEDPNEEHEPEDEDTREPSRDSDETEPFEEDEPAVTPPPPRYRRARIFVRPQTPMVASTQELINAFATGSSPFLLPPTSLAYDQAPLGHRTTMIRRRDDIPEEDIPHRRRFAFTDPLHGCDIAESSVAATARTPRSQYDFVDTVEAGHDSRGHDAQTIARAADRAKDVGYVRALQVSERRMMTSIEEVNLRTDRRDVRLEIDVVRGQRTTYETELREVHQAYLSFEARNRALLARLETLETYMIRIEWQRQSAKDLAVIQMMQDVGYVRALQASERRMMTSIEEVNLRVSYQAQVRRMESKALLARLETLETHVSRIKWQGQSAEDLAVTQKMRIHTLEAKARTNTVEDAGGSCATLTWWNGHVRTLGHEAAYAMTWGTLKK</sequence>
<name>A0A699J0X6_TANCI</name>
<feature type="compositionally biased region" description="Acidic residues" evidence="1">
    <location>
        <begin position="110"/>
        <end position="125"/>
    </location>
</feature>
<accession>A0A699J0X6</accession>
<dbReference type="AlphaFoldDB" id="A0A699J0X6"/>
<feature type="region of interest" description="Disordered" evidence="1">
    <location>
        <begin position="1"/>
        <end position="137"/>
    </location>
</feature>
<feature type="compositionally biased region" description="Acidic residues" evidence="1">
    <location>
        <begin position="466"/>
        <end position="476"/>
    </location>
</feature>
<feature type="compositionally biased region" description="Acidic residues" evidence="1">
    <location>
        <begin position="84"/>
        <end position="98"/>
    </location>
</feature>
<feature type="compositionally biased region" description="Polar residues" evidence="1">
    <location>
        <begin position="1"/>
        <end position="21"/>
    </location>
</feature>
<evidence type="ECO:0000313" key="2">
    <source>
        <dbReference type="EMBL" id="GFA01706.1"/>
    </source>
</evidence>
<dbReference type="SUPFAM" id="SSF50630">
    <property type="entry name" value="Acid proteases"/>
    <property type="match status" value="1"/>
</dbReference>